<evidence type="ECO:0000313" key="5">
    <source>
        <dbReference type="EMBL" id="PVY60549.1"/>
    </source>
</evidence>
<dbReference type="STRING" id="1231391.GCA_000308195_01911"/>
<dbReference type="Gene3D" id="2.40.50.140">
    <property type="entry name" value="Nucleic acid-binding proteins"/>
    <property type="match status" value="1"/>
</dbReference>
<dbReference type="GO" id="GO:0006269">
    <property type="term" value="P:DNA replication, synthesis of primer"/>
    <property type="evidence" value="ECO:0007669"/>
    <property type="project" value="UniProtKB-KW"/>
</dbReference>
<dbReference type="RefSeq" id="WP_017524269.1">
    <property type="nucleotide sequence ID" value="NZ_JACCEX010000003.1"/>
</dbReference>
<comment type="subunit">
    <text evidence="4">Homodimer. Interacts with PriA and DnaT. Component of the replication restart primosome. Primosome assembly occurs via a 'hand-off' mechanism. PriA binds to replication forks, subsequently PriB then DnaT bind; DnaT then displaces ssDNA to generate the helicase loading substrate.</text>
</comment>
<comment type="similarity">
    <text evidence="4">Belongs to the PriB family.</text>
</comment>
<evidence type="ECO:0000256" key="2">
    <source>
        <dbReference type="ARBA" id="ARBA00022705"/>
    </source>
</evidence>
<protein>
    <recommendedName>
        <fullName evidence="4">Replication restart protein PriB</fullName>
    </recommendedName>
</protein>
<keyword evidence="1 4" id="KW-0639">Primosome</keyword>
<keyword evidence="3 4" id="KW-0238">DNA-binding</keyword>
<dbReference type="PROSITE" id="PS50935">
    <property type="entry name" value="SSB"/>
    <property type="match status" value="1"/>
</dbReference>
<keyword evidence="2 4" id="KW-0235">DNA replication</keyword>
<dbReference type="HAMAP" id="MF_00720">
    <property type="entry name" value="PriB"/>
    <property type="match status" value="1"/>
</dbReference>
<dbReference type="Pfam" id="PF22657">
    <property type="entry name" value="SSB_1"/>
    <property type="match status" value="1"/>
</dbReference>
<comment type="caution">
    <text evidence="5">The sequence shown here is derived from an EMBL/GenBank/DDBJ whole genome shotgun (WGS) entry which is preliminary data.</text>
</comment>
<comment type="function">
    <text evidence="4">Involved in the restart of stalled replication forks, which reloads the replicative helicase on sites other than the origin of replication; the PriA-PriB pathway is the major replication restart pathway. During primosome assembly it facilitates complex formation between PriA and DnaT on DNA; stabilizes PriA on DNA. Stimulates the DNA unwinding activity of PriA helicase.</text>
</comment>
<dbReference type="GO" id="GO:1990077">
    <property type="term" value="C:primosome complex"/>
    <property type="evidence" value="ECO:0007669"/>
    <property type="project" value="UniProtKB-UniRule"/>
</dbReference>
<organism evidence="5 6">
    <name type="scientific">Pusillimonas noertemannii</name>
    <dbReference type="NCBI Taxonomy" id="305977"/>
    <lineage>
        <taxon>Bacteria</taxon>
        <taxon>Pseudomonadati</taxon>
        <taxon>Pseudomonadota</taxon>
        <taxon>Betaproteobacteria</taxon>
        <taxon>Burkholderiales</taxon>
        <taxon>Alcaligenaceae</taxon>
        <taxon>Pusillimonas</taxon>
    </lineage>
</organism>
<evidence type="ECO:0000256" key="1">
    <source>
        <dbReference type="ARBA" id="ARBA00022515"/>
    </source>
</evidence>
<dbReference type="GO" id="GO:0003697">
    <property type="term" value="F:single-stranded DNA binding"/>
    <property type="evidence" value="ECO:0007669"/>
    <property type="project" value="UniProtKB-UniRule"/>
</dbReference>
<reference evidence="5 6" key="1">
    <citation type="submission" date="2018-04" db="EMBL/GenBank/DDBJ databases">
        <title>Genomic Encyclopedia of Type Strains, Phase IV (KMG-IV): sequencing the most valuable type-strain genomes for metagenomic binning, comparative biology and taxonomic classification.</title>
        <authorList>
            <person name="Goeker M."/>
        </authorList>
    </citation>
    <scope>NUCLEOTIDE SEQUENCE [LARGE SCALE GENOMIC DNA]</scope>
    <source>
        <strain evidence="5 6">DSM 10065</strain>
    </source>
</reference>
<evidence type="ECO:0000313" key="6">
    <source>
        <dbReference type="Proteomes" id="UP000246145"/>
    </source>
</evidence>
<proteinExistence type="inferred from homology"/>
<evidence type="ECO:0000256" key="3">
    <source>
        <dbReference type="ARBA" id="ARBA00023125"/>
    </source>
</evidence>
<sequence length="105" mass="11003">MNQLALTATVLELKPLRYTPAGVPAIEMQLEHESDVMQAGLQRRISMTVPAVALGDIALLLADTPLGAQLAIEGFLAPTRKGSGKLVVHIQKANRAYAGSGSAVV</sequence>
<dbReference type="EMBL" id="QEKO01000008">
    <property type="protein sequence ID" value="PVY60549.1"/>
    <property type="molecule type" value="Genomic_DNA"/>
</dbReference>
<dbReference type="NCBIfam" id="TIGR04418">
    <property type="entry name" value="PriB_gamma"/>
    <property type="match status" value="1"/>
</dbReference>
<accession>A0A2U1CI01</accession>
<keyword evidence="6" id="KW-1185">Reference proteome</keyword>
<dbReference type="Proteomes" id="UP000246145">
    <property type="component" value="Unassembled WGS sequence"/>
</dbReference>
<gene>
    <name evidence="4" type="primary">priB</name>
    <name evidence="5" type="ORF">C7440_3586</name>
</gene>
<dbReference type="OrthoDB" id="5296916at2"/>
<dbReference type="AlphaFoldDB" id="A0A2U1CI01"/>
<dbReference type="InterPro" id="IPR012340">
    <property type="entry name" value="NA-bd_OB-fold"/>
</dbReference>
<dbReference type="InterPro" id="IPR000424">
    <property type="entry name" value="Primosome_PriB/ssb"/>
</dbReference>
<name>A0A2U1CI01_9BURK</name>
<dbReference type="SUPFAM" id="SSF50249">
    <property type="entry name" value="Nucleic acid-binding proteins"/>
    <property type="match status" value="1"/>
</dbReference>
<dbReference type="InterPro" id="IPR023646">
    <property type="entry name" value="Prisomal_replication_PriB"/>
</dbReference>
<dbReference type="PIRSF" id="PIRSF003135">
    <property type="entry name" value="Primosomal_n"/>
    <property type="match status" value="1"/>
</dbReference>
<evidence type="ECO:0000256" key="4">
    <source>
        <dbReference type="HAMAP-Rule" id="MF_00720"/>
    </source>
</evidence>